<keyword evidence="1 6" id="KW-0436">Ligase</keyword>
<comment type="similarity">
    <text evidence="6">Belongs to the tRNA(Ile)-lysidine synthase family.</text>
</comment>
<dbReference type="Pfam" id="PF01171">
    <property type="entry name" value="ATP_bind_3"/>
    <property type="match status" value="1"/>
</dbReference>
<keyword evidence="6" id="KW-0963">Cytoplasm</keyword>
<dbReference type="Gene3D" id="3.40.50.620">
    <property type="entry name" value="HUPs"/>
    <property type="match status" value="1"/>
</dbReference>
<dbReference type="EC" id="6.3.4.19" evidence="6"/>
<dbReference type="SUPFAM" id="SSF52402">
    <property type="entry name" value="Adenine nucleotide alpha hydrolases-like"/>
    <property type="match status" value="1"/>
</dbReference>
<comment type="caution">
    <text evidence="6">Lacks conserved residue(s) required for the propagation of feature annotation.</text>
</comment>
<keyword evidence="3" id="KW-0547">Nucleotide-binding</keyword>
<dbReference type="AlphaFoldDB" id="A0AAJ6BR72"/>
<dbReference type="InterPro" id="IPR012795">
    <property type="entry name" value="tRNA_Ile_lys_synt_N"/>
</dbReference>
<dbReference type="InterPro" id="IPR012094">
    <property type="entry name" value="tRNA_Ile_lys_synt"/>
</dbReference>
<evidence type="ECO:0000256" key="5">
    <source>
        <dbReference type="ARBA" id="ARBA00048539"/>
    </source>
</evidence>
<keyword evidence="2 6" id="KW-0819">tRNA processing</keyword>
<evidence type="ECO:0000256" key="1">
    <source>
        <dbReference type="ARBA" id="ARBA00022598"/>
    </source>
</evidence>
<dbReference type="InterPro" id="IPR014729">
    <property type="entry name" value="Rossmann-like_a/b/a_fold"/>
</dbReference>
<accession>A0AAJ6BR72</accession>
<evidence type="ECO:0000256" key="3">
    <source>
        <dbReference type="ARBA" id="ARBA00022741"/>
    </source>
</evidence>
<dbReference type="GO" id="GO:0006400">
    <property type="term" value="P:tRNA modification"/>
    <property type="evidence" value="ECO:0007669"/>
    <property type="project" value="UniProtKB-UniRule"/>
</dbReference>
<dbReference type="HAMAP" id="MF_01161">
    <property type="entry name" value="tRNA_Ile_lys_synt"/>
    <property type="match status" value="1"/>
</dbReference>
<evidence type="ECO:0000256" key="2">
    <source>
        <dbReference type="ARBA" id="ARBA00022694"/>
    </source>
</evidence>
<dbReference type="KEGG" id="acob:P0Y56_13565"/>
<gene>
    <name evidence="6 8" type="primary">tilS</name>
    <name evidence="8" type="ORF">P0Y56_13565</name>
</gene>
<dbReference type="CDD" id="cd01992">
    <property type="entry name" value="TilS_N"/>
    <property type="match status" value="1"/>
</dbReference>
<evidence type="ECO:0000259" key="7">
    <source>
        <dbReference type="Pfam" id="PF01171"/>
    </source>
</evidence>
<sequence length="278" mass="30051">MAKAAIPERVEAATVDHGLRPESGSEAAMVAELCAAYGIPHRILGVRIARGNLHDKARIARYAAMGRWMEERGLAALATAHHADDQAETFLMRLNRGSGVPGLAGVRARGVVPGTQLALLRPLLGWRREELAGIVARSGLEAAQDPSNEDPKYDRARIREALKAADWLDVPAIAASAAHLADAEAVLQWTAQREWEEAVEVGEGEIRYRPKAPGFIRIRVLARAIGVLGVEPRLGSVAGLIARLQRGKDATLGGVVARVDTDCWTLRKEPPRRVEGMD</sequence>
<evidence type="ECO:0000256" key="4">
    <source>
        <dbReference type="ARBA" id="ARBA00022840"/>
    </source>
</evidence>
<dbReference type="GO" id="GO:0005524">
    <property type="term" value="F:ATP binding"/>
    <property type="evidence" value="ECO:0007669"/>
    <property type="project" value="UniProtKB-KW"/>
</dbReference>
<feature type="domain" description="tRNA(Ile)-lysidine/2-thiocytidine synthase N-terminal" evidence="7">
    <location>
        <begin position="9"/>
        <end position="160"/>
    </location>
</feature>
<keyword evidence="4" id="KW-0067">ATP-binding</keyword>
<dbReference type="Proteomes" id="UP001218362">
    <property type="component" value="Chromosome"/>
</dbReference>
<evidence type="ECO:0000313" key="8">
    <source>
        <dbReference type="EMBL" id="WEK48458.1"/>
    </source>
</evidence>
<dbReference type="PANTHER" id="PTHR43033:SF5">
    <property type="entry name" value="TRNA(ILE)-LYSIDINE SYNTHETASE"/>
    <property type="match status" value="1"/>
</dbReference>
<evidence type="ECO:0000313" key="9">
    <source>
        <dbReference type="Proteomes" id="UP001218362"/>
    </source>
</evidence>
<evidence type="ECO:0000256" key="6">
    <source>
        <dbReference type="HAMAP-Rule" id="MF_01161"/>
    </source>
</evidence>
<proteinExistence type="inferred from homology"/>
<dbReference type="GO" id="GO:0032267">
    <property type="term" value="F:tRNA(Ile)-lysidine synthase activity"/>
    <property type="evidence" value="ECO:0007669"/>
    <property type="project" value="UniProtKB-EC"/>
</dbReference>
<comment type="function">
    <text evidence="6">Ligates lysine onto the cytidine present at position 34 of the AUA codon-specific tRNA(Ile) that contains the anticodon CAU, in an ATP-dependent manner. Cytidine is converted to lysidine, thus changing the amino acid specificity of the tRNA from methionine to isoleucine.</text>
</comment>
<comment type="catalytic activity">
    <reaction evidence="5 6">
        <text>cytidine(34) in tRNA(Ile2) + L-lysine + ATP = lysidine(34) in tRNA(Ile2) + AMP + diphosphate + H(+)</text>
        <dbReference type="Rhea" id="RHEA:43744"/>
        <dbReference type="Rhea" id="RHEA-COMP:10625"/>
        <dbReference type="Rhea" id="RHEA-COMP:10670"/>
        <dbReference type="ChEBI" id="CHEBI:15378"/>
        <dbReference type="ChEBI" id="CHEBI:30616"/>
        <dbReference type="ChEBI" id="CHEBI:32551"/>
        <dbReference type="ChEBI" id="CHEBI:33019"/>
        <dbReference type="ChEBI" id="CHEBI:82748"/>
        <dbReference type="ChEBI" id="CHEBI:83665"/>
        <dbReference type="ChEBI" id="CHEBI:456215"/>
        <dbReference type="EC" id="6.3.4.19"/>
    </reaction>
</comment>
<dbReference type="NCBIfam" id="TIGR02432">
    <property type="entry name" value="lysidine_TilS_N"/>
    <property type="match status" value="1"/>
</dbReference>
<protein>
    <recommendedName>
        <fullName evidence="6">tRNA(Ile)-lysidine synthase</fullName>
        <ecNumber evidence="6">6.3.4.19</ecNumber>
    </recommendedName>
    <alternativeName>
        <fullName evidence="6">tRNA(Ile)-2-lysyl-cytidine synthase</fullName>
    </alternativeName>
    <alternativeName>
        <fullName evidence="6">tRNA(Ile)-lysidine synthetase</fullName>
    </alternativeName>
</protein>
<dbReference type="GO" id="GO:0005737">
    <property type="term" value="C:cytoplasm"/>
    <property type="evidence" value="ECO:0007669"/>
    <property type="project" value="UniProtKB-SubCell"/>
</dbReference>
<organism evidence="8 9">
    <name type="scientific">Candidatus Andeanibacterium colombiense</name>
    <dbReference type="NCBI Taxonomy" id="3121345"/>
    <lineage>
        <taxon>Bacteria</taxon>
        <taxon>Pseudomonadati</taxon>
        <taxon>Pseudomonadota</taxon>
        <taxon>Alphaproteobacteria</taxon>
        <taxon>Sphingomonadales</taxon>
        <taxon>Sphingomonadaceae</taxon>
        <taxon>Candidatus Andeanibacterium</taxon>
    </lineage>
</organism>
<dbReference type="PANTHER" id="PTHR43033">
    <property type="entry name" value="TRNA(ILE)-LYSIDINE SYNTHASE-RELATED"/>
    <property type="match status" value="1"/>
</dbReference>
<reference evidence="8" key="1">
    <citation type="submission" date="2023-03" db="EMBL/GenBank/DDBJ databases">
        <title>Andean soil-derived lignocellulolytic bacterial consortium as a source of novel taxa and putative plastic-active enzymes.</title>
        <authorList>
            <person name="Diaz-Garcia L."/>
            <person name="Chuvochina M."/>
            <person name="Feuerriegel G."/>
            <person name="Bunk B."/>
            <person name="Sproer C."/>
            <person name="Streit W.R."/>
            <person name="Rodriguez L.M."/>
            <person name="Overmann J."/>
            <person name="Jimenez D.J."/>
        </authorList>
    </citation>
    <scope>NUCLEOTIDE SEQUENCE</scope>
    <source>
        <strain evidence="8">MAG 26</strain>
    </source>
</reference>
<comment type="subcellular location">
    <subcellularLocation>
        <location evidence="6">Cytoplasm</location>
    </subcellularLocation>
</comment>
<dbReference type="InterPro" id="IPR011063">
    <property type="entry name" value="TilS/TtcA_N"/>
</dbReference>
<name>A0AAJ6BR72_9SPHN</name>
<dbReference type="EMBL" id="CP119316">
    <property type="protein sequence ID" value="WEK48458.1"/>
    <property type="molecule type" value="Genomic_DNA"/>
</dbReference>